<keyword evidence="10 14" id="KW-0067">ATP-binding</keyword>
<dbReference type="InterPro" id="IPR001245">
    <property type="entry name" value="Ser-Thr/Tyr_kinase_cat_dom"/>
</dbReference>
<evidence type="ECO:0000256" key="7">
    <source>
        <dbReference type="ARBA" id="ARBA00022729"/>
    </source>
</evidence>
<feature type="binding site" evidence="14">
    <location>
        <position position="23"/>
    </location>
    <ligand>
        <name>ATP</name>
        <dbReference type="ChEBI" id="CHEBI:30616"/>
    </ligand>
</feature>
<keyword evidence="6" id="KW-0812">Transmembrane</keyword>
<keyword evidence="11" id="KW-1133">Transmembrane helix</keyword>
<evidence type="ECO:0000256" key="10">
    <source>
        <dbReference type="ARBA" id="ARBA00022840"/>
    </source>
</evidence>
<dbReference type="PANTHER" id="PTHR23255">
    <property type="entry name" value="TRANSFORMING GROWTH FACTOR-BETA RECEPTOR TYPE I AND II"/>
    <property type="match status" value="1"/>
</dbReference>
<evidence type="ECO:0000256" key="4">
    <source>
        <dbReference type="ARBA" id="ARBA00022527"/>
    </source>
</evidence>
<evidence type="ECO:0000256" key="14">
    <source>
        <dbReference type="PROSITE-ProRule" id="PRU10141"/>
    </source>
</evidence>
<keyword evidence="17" id="KW-1185">Reference proteome</keyword>
<evidence type="ECO:0000256" key="12">
    <source>
        <dbReference type="ARBA" id="ARBA00023136"/>
    </source>
</evidence>
<comment type="caution">
    <text evidence="16">The sequence shown here is derived from an EMBL/GenBank/DDBJ whole genome shotgun (WGS) entry which is preliminary data.</text>
</comment>
<keyword evidence="5" id="KW-0808">Transferase</keyword>
<evidence type="ECO:0000256" key="8">
    <source>
        <dbReference type="ARBA" id="ARBA00022741"/>
    </source>
</evidence>
<keyword evidence="8 14" id="KW-0547">Nucleotide-binding</keyword>
<dbReference type="EMBL" id="JAHRIN010018741">
    <property type="protein sequence ID" value="MEQ2198111.1"/>
    <property type="molecule type" value="Genomic_DNA"/>
</dbReference>
<evidence type="ECO:0000256" key="13">
    <source>
        <dbReference type="ARBA" id="ARBA00023170"/>
    </source>
</evidence>
<proteinExistence type="inferred from homology"/>
<evidence type="ECO:0000256" key="2">
    <source>
        <dbReference type="ARBA" id="ARBA00009605"/>
    </source>
</evidence>
<evidence type="ECO:0000256" key="5">
    <source>
        <dbReference type="ARBA" id="ARBA00022679"/>
    </source>
</evidence>
<protein>
    <recommendedName>
        <fullName evidence="3">receptor protein serine/threonine kinase</fullName>
        <ecNumber evidence="3">2.7.11.30</ecNumber>
    </recommendedName>
</protein>
<dbReference type="Gene3D" id="3.30.200.20">
    <property type="entry name" value="Phosphorylase Kinase, domain 1"/>
    <property type="match status" value="1"/>
</dbReference>
<evidence type="ECO:0000313" key="16">
    <source>
        <dbReference type="EMBL" id="MEQ2198111.1"/>
    </source>
</evidence>
<organism evidence="16 17">
    <name type="scientific">Xenoophorus captivus</name>
    <dbReference type="NCBI Taxonomy" id="1517983"/>
    <lineage>
        <taxon>Eukaryota</taxon>
        <taxon>Metazoa</taxon>
        <taxon>Chordata</taxon>
        <taxon>Craniata</taxon>
        <taxon>Vertebrata</taxon>
        <taxon>Euteleostomi</taxon>
        <taxon>Actinopterygii</taxon>
        <taxon>Neopterygii</taxon>
        <taxon>Teleostei</taxon>
        <taxon>Neoteleostei</taxon>
        <taxon>Acanthomorphata</taxon>
        <taxon>Ovalentaria</taxon>
        <taxon>Atherinomorphae</taxon>
        <taxon>Cyprinodontiformes</taxon>
        <taxon>Goodeidae</taxon>
        <taxon>Xenoophorus</taxon>
    </lineage>
</organism>
<evidence type="ECO:0000256" key="6">
    <source>
        <dbReference type="ARBA" id="ARBA00022692"/>
    </source>
</evidence>
<name>A0ABV0QRP7_9TELE</name>
<dbReference type="Pfam" id="PF07714">
    <property type="entry name" value="PK_Tyr_Ser-Thr"/>
    <property type="match status" value="1"/>
</dbReference>
<dbReference type="PROSITE" id="PS00107">
    <property type="entry name" value="PROTEIN_KINASE_ATP"/>
    <property type="match status" value="1"/>
</dbReference>
<dbReference type="SUPFAM" id="SSF56112">
    <property type="entry name" value="Protein kinase-like (PK-like)"/>
    <property type="match status" value="1"/>
</dbReference>
<keyword evidence="4" id="KW-0723">Serine/threonine-protein kinase</keyword>
<gene>
    <name evidence="16" type="primary">BMPR2</name>
    <name evidence="16" type="ORF">XENOCAPTIV_008085</name>
</gene>
<dbReference type="Proteomes" id="UP001434883">
    <property type="component" value="Unassembled WGS sequence"/>
</dbReference>
<keyword evidence="9" id="KW-0418">Kinase</keyword>
<evidence type="ECO:0000259" key="15">
    <source>
        <dbReference type="PROSITE" id="PS50011"/>
    </source>
</evidence>
<feature type="non-terminal residue" evidence="16">
    <location>
        <position position="1"/>
    </location>
</feature>
<accession>A0ABV0QRP7</accession>
<evidence type="ECO:0000256" key="9">
    <source>
        <dbReference type="ARBA" id="ARBA00022777"/>
    </source>
</evidence>
<sequence length="149" mass="16435">LIGRGRYGAVFRGSLNERCVAVKVFSSANYLNFSNECSIYQLPLLQQHDNIVRFLTADEKTTAEGRPEFLILMEFYPHGCLSQYLSGNTVDWLTCCRMAHGVTRGLAFLHTELYRGGTTPLSQASMQERVSDALSDELTGGLGTIFSGG</sequence>
<dbReference type="InterPro" id="IPR000333">
    <property type="entry name" value="TGFB_receptor"/>
</dbReference>
<comment type="similarity">
    <text evidence="2">Belongs to the protein kinase superfamily. TKL Ser/Thr protein kinase family. TGFB receptor subfamily.</text>
</comment>
<dbReference type="InterPro" id="IPR011009">
    <property type="entry name" value="Kinase-like_dom_sf"/>
</dbReference>
<dbReference type="PANTHER" id="PTHR23255:SF63">
    <property type="entry name" value="BONE MORPHOGENETIC PROTEIN RECEPTOR TYPE-2"/>
    <property type="match status" value="1"/>
</dbReference>
<dbReference type="PROSITE" id="PS50011">
    <property type="entry name" value="PROTEIN_KINASE_DOM"/>
    <property type="match status" value="1"/>
</dbReference>
<keyword evidence="13 16" id="KW-0675">Receptor</keyword>
<keyword evidence="7" id="KW-0732">Signal</keyword>
<keyword evidence="12" id="KW-0472">Membrane</keyword>
<evidence type="ECO:0000313" key="17">
    <source>
        <dbReference type="Proteomes" id="UP001434883"/>
    </source>
</evidence>
<evidence type="ECO:0000256" key="1">
    <source>
        <dbReference type="ARBA" id="ARBA00004479"/>
    </source>
</evidence>
<dbReference type="InterPro" id="IPR000719">
    <property type="entry name" value="Prot_kinase_dom"/>
</dbReference>
<feature type="domain" description="Protein kinase" evidence="15">
    <location>
        <begin position="1"/>
        <end position="149"/>
    </location>
</feature>
<dbReference type="EC" id="2.7.11.30" evidence="3"/>
<evidence type="ECO:0000256" key="3">
    <source>
        <dbReference type="ARBA" id="ARBA00012401"/>
    </source>
</evidence>
<reference evidence="16 17" key="1">
    <citation type="submission" date="2021-06" db="EMBL/GenBank/DDBJ databases">
        <authorList>
            <person name="Palmer J.M."/>
        </authorList>
    </citation>
    <scope>NUCLEOTIDE SEQUENCE [LARGE SCALE GENOMIC DNA]</scope>
    <source>
        <strain evidence="16 17">XC_2019</strain>
        <tissue evidence="16">Muscle</tissue>
    </source>
</reference>
<evidence type="ECO:0000256" key="11">
    <source>
        <dbReference type="ARBA" id="ARBA00022989"/>
    </source>
</evidence>
<dbReference type="InterPro" id="IPR017441">
    <property type="entry name" value="Protein_kinase_ATP_BS"/>
</dbReference>
<comment type="subcellular location">
    <subcellularLocation>
        <location evidence="1">Membrane</location>
        <topology evidence="1">Single-pass type I membrane protein</topology>
    </subcellularLocation>
</comment>